<dbReference type="RefSeq" id="WP_064230904.1">
    <property type="nucleotide sequence ID" value="NZ_LVZK01000001.1"/>
</dbReference>
<dbReference type="HAMAP" id="MF_00323">
    <property type="entry name" value="Ferrochelatase"/>
    <property type="match status" value="1"/>
</dbReference>
<feature type="binding site" evidence="7">
    <location>
        <position position="56"/>
    </location>
    <ligand>
        <name>Fe-coproporphyrin III</name>
        <dbReference type="ChEBI" id="CHEBI:68438"/>
    </ligand>
</feature>
<comment type="caution">
    <text evidence="10">The sequence shown here is derived from an EMBL/GenBank/DDBJ whole genome shotgun (WGS) entry which is preliminary data.</text>
</comment>
<protein>
    <recommendedName>
        <fullName evidence="7">Coproporphyrin III ferrochelatase</fullName>
        <ecNumber evidence="7">4.99.1.9</ecNumber>
    </recommendedName>
</protein>
<dbReference type="InterPro" id="IPR033644">
    <property type="entry name" value="Ferrochelatase_C"/>
</dbReference>
<dbReference type="EC" id="4.99.1.9" evidence="7"/>
<evidence type="ECO:0000256" key="9">
    <source>
        <dbReference type="SAM" id="MobiDB-lite"/>
    </source>
</evidence>
<name>A0A179B2S7_9ACTO</name>
<comment type="similarity">
    <text evidence="7 8">Belongs to the ferrochelatase family.</text>
</comment>
<dbReference type="GO" id="GO:0046872">
    <property type="term" value="F:metal ion binding"/>
    <property type="evidence" value="ECO:0007669"/>
    <property type="project" value="UniProtKB-KW"/>
</dbReference>
<comment type="function">
    <text evidence="7">Involved in coproporphyrin-dependent heme b biosynthesis. Catalyzes the insertion of ferrous iron into coproporphyrin III to form Fe-coproporphyrin III.</text>
</comment>
<keyword evidence="4 7" id="KW-0456">Lyase</keyword>
<feature type="region of interest" description="Disordered" evidence="9">
    <location>
        <begin position="290"/>
        <end position="323"/>
    </location>
</feature>
<proteinExistence type="inferred from homology"/>
<keyword evidence="2 7" id="KW-0408">Iron</keyword>
<dbReference type="GO" id="GO:0006783">
    <property type="term" value="P:heme biosynthetic process"/>
    <property type="evidence" value="ECO:0007669"/>
    <property type="project" value="UniProtKB-UniRule"/>
</dbReference>
<dbReference type="STRING" id="1823756.A4H34_02085"/>
<evidence type="ECO:0000313" key="11">
    <source>
        <dbReference type="Proteomes" id="UP000078368"/>
    </source>
</evidence>
<feature type="binding site" evidence="7">
    <location>
        <position position="340"/>
    </location>
    <ligand>
        <name>Fe(2+)</name>
        <dbReference type="ChEBI" id="CHEBI:29033"/>
    </ligand>
</feature>
<evidence type="ECO:0000256" key="1">
    <source>
        <dbReference type="ARBA" id="ARBA00004744"/>
    </source>
</evidence>
<evidence type="ECO:0000313" key="10">
    <source>
        <dbReference type="EMBL" id="OAP85992.1"/>
    </source>
</evidence>
<sequence>MRGLTPYDAVLLLSYGGPNGPEDVLPFLRNATRGRGIPEERLLAVGRHYERFKGVSPINAWNRRLLADLRRELRRRGHEIPVGWGNRNWHPFVDEGLAELADAGARRILVLPTSAYASYSGCRQYREDLDSALASFEGRYGHAALGAESSADNAEGASLIVDKVRPFYNTPGMVGAQAKAIAAAYRRLADDGIDVENVRLVLVTHSIPVAMEEGSAPTEAERSSIAPDLSTEISYVAQHRALIRALLPLVRGSLGLSRIEWDLAFCSRSGPAWSRWLEPDVNDLLEELADGGAGDERRELERKADGGPTHGRPARKGPTGRPPVSGVVVAPIGFIYDHMEVVYDLDVEARGTAAKVGLPYERAATVSTDGDFIASLVDVLEERAAQARGEDVQPVTLTGAGPFHTVCPEQCCRSGRPGVRQQGESDAARAGLRLER</sequence>
<feature type="binding site" evidence="7">
    <location>
        <position position="205"/>
    </location>
    <ligand>
        <name>Fe(2+)</name>
        <dbReference type="ChEBI" id="CHEBI:29033"/>
    </ligand>
</feature>
<feature type="region of interest" description="Disordered" evidence="9">
    <location>
        <begin position="414"/>
        <end position="436"/>
    </location>
</feature>
<keyword evidence="3 7" id="KW-0350">Heme biosynthesis</keyword>
<accession>A0A179B2S7</accession>
<evidence type="ECO:0000256" key="3">
    <source>
        <dbReference type="ARBA" id="ARBA00023133"/>
    </source>
</evidence>
<evidence type="ECO:0000256" key="8">
    <source>
        <dbReference type="RuleBase" id="RU004185"/>
    </source>
</evidence>
<keyword evidence="5 7" id="KW-0627">Porphyrin biosynthesis</keyword>
<evidence type="ECO:0000256" key="7">
    <source>
        <dbReference type="HAMAP-Rule" id="MF_00323"/>
    </source>
</evidence>
<feature type="binding site" evidence="7">
    <location>
        <position position="125"/>
    </location>
    <ligand>
        <name>Fe-coproporphyrin III</name>
        <dbReference type="ChEBI" id="CHEBI:68438"/>
    </ligand>
</feature>
<organism evidence="10 11">
    <name type="scientific">Peptidiphaga gingivicola</name>
    <dbReference type="NCBI Taxonomy" id="2741497"/>
    <lineage>
        <taxon>Bacteria</taxon>
        <taxon>Bacillati</taxon>
        <taxon>Actinomycetota</taxon>
        <taxon>Actinomycetes</taxon>
        <taxon>Actinomycetales</taxon>
        <taxon>Actinomycetaceae</taxon>
        <taxon>Peptidiphaga</taxon>
    </lineage>
</organism>
<gene>
    <name evidence="7" type="primary">cpfC</name>
    <name evidence="10" type="ORF">A4H34_02085</name>
</gene>
<feature type="binding site" description="axial binding residue" evidence="7">
    <location>
        <position position="15"/>
    </location>
    <ligand>
        <name>Fe-coproporphyrin III</name>
        <dbReference type="ChEBI" id="CHEBI:68438"/>
    </ligand>
    <ligandPart>
        <name>Fe</name>
        <dbReference type="ChEBI" id="CHEBI:18248"/>
    </ligandPart>
</feature>
<dbReference type="InterPro" id="IPR001015">
    <property type="entry name" value="Ferrochelatase"/>
</dbReference>
<dbReference type="GO" id="GO:0005737">
    <property type="term" value="C:cytoplasm"/>
    <property type="evidence" value="ECO:0007669"/>
    <property type="project" value="UniProtKB-SubCell"/>
</dbReference>
<reference evidence="10 11" key="1">
    <citation type="submission" date="2016-04" db="EMBL/GenBank/DDBJ databases">
        <title>Peptidophaga gingivicola gen. nov., sp. nov., isolated from human subgingival plaque.</title>
        <authorList>
            <person name="Beall C.J."/>
            <person name="Mokrzan E.M."/>
            <person name="Griffen A.L."/>
            <person name="Leys E.J."/>
        </authorList>
    </citation>
    <scope>NUCLEOTIDE SEQUENCE [LARGE SCALE GENOMIC DNA]</scope>
    <source>
        <strain evidence="10 11">BA112</strain>
    </source>
</reference>
<comment type="caution">
    <text evidence="7">Lacks conserved residue(s) required for the propagation of feature annotation.</text>
</comment>
<dbReference type="CDD" id="cd03411">
    <property type="entry name" value="Ferrochelatase_N"/>
    <property type="match status" value="1"/>
</dbReference>
<dbReference type="CDD" id="cd00419">
    <property type="entry name" value="Ferrochelatase_C"/>
    <property type="match status" value="1"/>
</dbReference>
<evidence type="ECO:0000256" key="4">
    <source>
        <dbReference type="ARBA" id="ARBA00023239"/>
    </source>
</evidence>
<dbReference type="UniPathway" id="UPA00252"/>
<dbReference type="PANTHER" id="PTHR11108">
    <property type="entry name" value="FERROCHELATASE"/>
    <property type="match status" value="1"/>
</dbReference>
<dbReference type="EMBL" id="LVZK01000001">
    <property type="protein sequence ID" value="OAP85992.1"/>
    <property type="molecule type" value="Genomic_DNA"/>
</dbReference>
<evidence type="ECO:0000256" key="5">
    <source>
        <dbReference type="ARBA" id="ARBA00023244"/>
    </source>
</evidence>
<evidence type="ECO:0000256" key="6">
    <source>
        <dbReference type="ARBA" id="ARBA00024536"/>
    </source>
</evidence>
<dbReference type="AlphaFoldDB" id="A0A179B2S7"/>
<feature type="compositionally biased region" description="Basic and acidic residues" evidence="9">
    <location>
        <begin position="294"/>
        <end position="305"/>
    </location>
</feature>
<comment type="catalytic activity">
    <reaction evidence="6">
        <text>Fe-coproporphyrin III + 2 H(+) = coproporphyrin III + Fe(2+)</text>
        <dbReference type="Rhea" id="RHEA:49572"/>
        <dbReference type="ChEBI" id="CHEBI:15378"/>
        <dbReference type="ChEBI" id="CHEBI:29033"/>
        <dbReference type="ChEBI" id="CHEBI:68438"/>
        <dbReference type="ChEBI" id="CHEBI:131725"/>
        <dbReference type="EC" id="4.99.1.9"/>
    </reaction>
    <physiologicalReaction direction="right-to-left" evidence="6">
        <dbReference type="Rhea" id="RHEA:49574"/>
    </physiologicalReaction>
</comment>
<keyword evidence="7" id="KW-0479">Metal-binding</keyword>
<comment type="subcellular location">
    <subcellularLocation>
        <location evidence="7">Cytoplasm</location>
    </subcellularLocation>
</comment>
<dbReference type="PANTHER" id="PTHR11108:SF1">
    <property type="entry name" value="FERROCHELATASE, MITOCHONDRIAL"/>
    <property type="match status" value="1"/>
</dbReference>
<dbReference type="InterPro" id="IPR033659">
    <property type="entry name" value="Ferrochelatase_N"/>
</dbReference>
<evidence type="ECO:0000256" key="2">
    <source>
        <dbReference type="ARBA" id="ARBA00023004"/>
    </source>
</evidence>
<dbReference type="Gene3D" id="3.40.50.1400">
    <property type="match status" value="2"/>
</dbReference>
<keyword evidence="7" id="KW-0963">Cytoplasm</keyword>
<dbReference type="SUPFAM" id="SSF53800">
    <property type="entry name" value="Chelatase"/>
    <property type="match status" value="2"/>
</dbReference>
<comment type="pathway">
    <text evidence="1 7">Porphyrin-containing compound metabolism; protoheme biosynthesis.</text>
</comment>
<dbReference type="Proteomes" id="UP000078368">
    <property type="component" value="Unassembled WGS sequence"/>
</dbReference>
<dbReference type="GO" id="GO:0004325">
    <property type="term" value="F:ferrochelatase activity"/>
    <property type="evidence" value="ECO:0007669"/>
    <property type="project" value="UniProtKB-UniRule"/>
</dbReference>
<dbReference type="Pfam" id="PF00762">
    <property type="entry name" value="Ferrochelatase"/>
    <property type="match status" value="2"/>
</dbReference>
<keyword evidence="11" id="KW-1185">Reference proteome</keyword>